<dbReference type="EMBL" id="JACBZM010000001">
    <property type="protein sequence ID" value="NYI45663.1"/>
    <property type="molecule type" value="Genomic_DNA"/>
</dbReference>
<feature type="compositionally biased region" description="Low complexity" evidence="1">
    <location>
        <begin position="343"/>
        <end position="355"/>
    </location>
</feature>
<feature type="region of interest" description="Disordered" evidence="1">
    <location>
        <begin position="402"/>
        <end position="425"/>
    </location>
</feature>
<evidence type="ECO:0000313" key="4">
    <source>
        <dbReference type="Proteomes" id="UP000562045"/>
    </source>
</evidence>
<accession>A0A7Y9ZJU7</accession>
<feature type="compositionally biased region" description="Acidic residues" evidence="1">
    <location>
        <begin position="240"/>
        <end position="269"/>
    </location>
</feature>
<feature type="transmembrane region" description="Helical" evidence="2">
    <location>
        <begin position="377"/>
        <end position="396"/>
    </location>
</feature>
<proteinExistence type="predicted"/>
<keyword evidence="2" id="KW-0472">Membrane</keyword>
<feature type="compositionally biased region" description="Basic and acidic residues" evidence="1">
    <location>
        <begin position="328"/>
        <end position="342"/>
    </location>
</feature>
<dbReference type="Proteomes" id="UP000562045">
    <property type="component" value="Unassembled WGS sequence"/>
</dbReference>
<feature type="compositionally biased region" description="Polar residues" evidence="1">
    <location>
        <begin position="414"/>
        <end position="425"/>
    </location>
</feature>
<feature type="compositionally biased region" description="Basic and acidic residues" evidence="1">
    <location>
        <begin position="284"/>
        <end position="293"/>
    </location>
</feature>
<evidence type="ECO:0000256" key="2">
    <source>
        <dbReference type="SAM" id="Phobius"/>
    </source>
</evidence>
<name>A0A7Y9ZJU7_9ACTN</name>
<protein>
    <submittedName>
        <fullName evidence="3">Uncharacterized protein</fullName>
    </submittedName>
</protein>
<organism evidence="3 4">
    <name type="scientific">Nocardioides aromaticivorans</name>
    <dbReference type="NCBI Taxonomy" id="200618"/>
    <lineage>
        <taxon>Bacteria</taxon>
        <taxon>Bacillati</taxon>
        <taxon>Actinomycetota</taxon>
        <taxon>Actinomycetes</taxon>
        <taxon>Propionibacteriales</taxon>
        <taxon>Nocardioidaceae</taxon>
        <taxon>Nocardioides</taxon>
    </lineage>
</organism>
<feature type="compositionally biased region" description="Acidic residues" evidence="1">
    <location>
        <begin position="274"/>
        <end position="283"/>
    </location>
</feature>
<feature type="region of interest" description="Disordered" evidence="1">
    <location>
        <begin position="232"/>
        <end position="269"/>
    </location>
</feature>
<feature type="region of interest" description="Disordered" evidence="1">
    <location>
        <begin position="274"/>
        <end position="293"/>
    </location>
</feature>
<comment type="caution">
    <text evidence="3">The sequence shown here is derived from an EMBL/GenBank/DDBJ whole genome shotgun (WGS) entry which is preliminary data.</text>
</comment>
<dbReference type="RefSeq" id="WP_179649287.1">
    <property type="nucleotide sequence ID" value="NZ_JACBZM010000001.1"/>
</dbReference>
<keyword evidence="2" id="KW-1133">Transmembrane helix</keyword>
<feature type="region of interest" description="Disordered" evidence="1">
    <location>
        <begin position="304"/>
        <end position="372"/>
    </location>
</feature>
<evidence type="ECO:0000313" key="3">
    <source>
        <dbReference type="EMBL" id="NYI45663.1"/>
    </source>
</evidence>
<reference evidence="3 4" key="1">
    <citation type="submission" date="2020-07" db="EMBL/GenBank/DDBJ databases">
        <title>Sequencing the genomes of 1000 actinobacteria strains.</title>
        <authorList>
            <person name="Klenk H.-P."/>
        </authorList>
    </citation>
    <scope>NUCLEOTIDE SEQUENCE [LARGE SCALE GENOMIC DNA]</scope>
    <source>
        <strain evidence="3 4">DSM 15131</strain>
    </source>
</reference>
<sequence>MDMGQPSDERAQLDALISAAAPDPLPAGQALPLLQQSGEKDAAVLGRLAYHALTGVDPGEGDPPPPGEVAPGFPPFAAEVLMRAICGPDHRRPTAQALLIVLDTVPLASWPGADQPFVTLGEAAPAAVADVAPATVETPVVDRAPATVETPVVALPEPEVEPEAEPAVEVEVDEEVEERAPEPSVAAIHHDEFRSLLTPSRAVPRFDPLNDPLTDPWDPDTGEIARIDLDLVTGTTEPEPVVEEPDAIEADVEPVEPEPVEPDPEPVDEVVQEVEEVEEEVVDDGPRGMHDEFRNFVSPSFAVPHFEPLEGTLPAGSDRVRRRRTRKSSRDVEPEPAREPAKPAKAPKASKASKPPKVRAERTPVANASSDDDRRQTLLLVGVILVLIILGVLWATQNGGDEDSNGAGAPQGASRVTSQPFDALP</sequence>
<gene>
    <name evidence="3" type="ORF">BJ993_002743</name>
</gene>
<evidence type="ECO:0000256" key="1">
    <source>
        <dbReference type="SAM" id="MobiDB-lite"/>
    </source>
</evidence>
<keyword evidence="2" id="KW-0812">Transmembrane</keyword>
<dbReference type="AlphaFoldDB" id="A0A7Y9ZJU7"/>